<proteinExistence type="predicted"/>
<reference evidence="2 3" key="1">
    <citation type="journal article" date="2018" name="Science">
        <title>The opium poppy genome and morphinan production.</title>
        <authorList>
            <person name="Guo L."/>
            <person name="Winzer T."/>
            <person name="Yang X."/>
            <person name="Li Y."/>
            <person name="Ning Z."/>
            <person name="He Z."/>
            <person name="Teodor R."/>
            <person name="Lu Y."/>
            <person name="Bowser T.A."/>
            <person name="Graham I.A."/>
            <person name="Ye K."/>
        </authorList>
    </citation>
    <scope>NUCLEOTIDE SEQUENCE [LARGE SCALE GENOMIC DNA]</scope>
    <source>
        <strain evidence="3">cv. HN1</strain>
        <tissue evidence="2">Leaves</tissue>
    </source>
</reference>
<keyword evidence="3" id="KW-1185">Reference proteome</keyword>
<dbReference type="Proteomes" id="UP000316621">
    <property type="component" value="Chromosome 9"/>
</dbReference>
<feature type="compositionally biased region" description="Polar residues" evidence="1">
    <location>
        <begin position="48"/>
        <end position="80"/>
    </location>
</feature>
<evidence type="ECO:0000256" key="1">
    <source>
        <dbReference type="SAM" id="MobiDB-lite"/>
    </source>
</evidence>
<sequence length="101" mass="11049">MGTKVIDPFSSSGCRKIESLSSLHSIFLEMARHRGGHVKQVSRGDPMTTPQYSSSPPTQERAPTNMRSVNAMGGTSLNVSKSRKRPAAAVTTPQRPLKRRQ</sequence>
<evidence type="ECO:0000313" key="2">
    <source>
        <dbReference type="EMBL" id="RZC76687.1"/>
    </source>
</evidence>
<dbReference type="Gramene" id="RZC76687">
    <property type="protein sequence ID" value="RZC76687"/>
    <property type="gene ID" value="C5167_000832"/>
</dbReference>
<dbReference type="AlphaFoldDB" id="A0A4Y7KV76"/>
<accession>A0A4Y7KV76</accession>
<gene>
    <name evidence="2" type="ORF">C5167_000832</name>
</gene>
<name>A0A4Y7KV76_PAPSO</name>
<organism evidence="2 3">
    <name type="scientific">Papaver somniferum</name>
    <name type="common">Opium poppy</name>
    <dbReference type="NCBI Taxonomy" id="3469"/>
    <lineage>
        <taxon>Eukaryota</taxon>
        <taxon>Viridiplantae</taxon>
        <taxon>Streptophyta</taxon>
        <taxon>Embryophyta</taxon>
        <taxon>Tracheophyta</taxon>
        <taxon>Spermatophyta</taxon>
        <taxon>Magnoliopsida</taxon>
        <taxon>Ranunculales</taxon>
        <taxon>Papaveraceae</taxon>
        <taxon>Papaveroideae</taxon>
        <taxon>Papaver</taxon>
    </lineage>
</organism>
<dbReference type="EMBL" id="CM010723">
    <property type="protein sequence ID" value="RZC76687.1"/>
    <property type="molecule type" value="Genomic_DNA"/>
</dbReference>
<protein>
    <submittedName>
        <fullName evidence="2">Uncharacterized protein</fullName>
    </submittedName>
</protein>
<evidence type="ECO:0000313" key="3">
    <source>
        <dbReference type="Proteomes" id="UP000316621"/>
    </source>
</evidence>
<feature type="region of interest" description="Disordered" evidence="1">
    <location>
        <begin position="36"/>
        <end position="101"/>
    </location>
</feature>